<feature type="transmembrane region" description="Helical" evidence="1">
    <location>
        <begin position="74"/>
        <end position="92"/>
    </location>
</feature>
<dbReference type="EMBL" id="JANBOH010000125">
    <property type="protein sequence ID" value="KAJ1645083.1"/>
    <property type="molecule type" value="Genomic_DNA"/>
</dbReference>
<name>A0A9W7XLA8_9FUNG</name>
<evidence type="ECO:0000256" key="1">
    <source>
        <dbReference type="SAM" id="Phobius"/>
    </source>
</evidence>
<dbReference type="AlphaFoldDB" id="A0A9W7XLA8"/>
<proteinExistence type="predicted"/>
<sequence>MLRGLLLPTLSSAFGVLSIEAGASAAAGLLMCWHLLSITTGFRSAWVLYSVWMAVSSAALFYGRAKRDLGHVQWFAIAMFIDVLVYATGIAFDAELQMTNIEQCNVAMAANPGLTVEQCLEHVHEIKAIAYAMRLAVLASKAYLAAMAYSYELRCGFGVQIQRASVDKPASTDAPAE</sequence>
<keyword evidence="1" id="KW-0812">Transmembrane</keyword>
<reference evidence="2" key="1">
    <citation type="submission" date="2022-07" db="EMBL/GenBank/DDBJ databases">
        <title>Phylogenomic reconstructions and comparative analyses of Kickxellomycotina fungi.</title>
        <authorList>
            <person name="Reynolds N.K."/>
            <person name="Stajich J.E."/>
            <person name="Barry K."/>
            <person name="Grigoriev I.V."/>
            <person name="Crous P."/>
            <person name="Smith M.E."/>
        </authorList>
    </citation>
    <scope>NUCLEOTIDE SEQUENCE</scope>
    <source>
        <strain evidence="2">NBRC 105413</strain>
    </source>
</reference>
<organism evidence="2 3">
    <name type="scientific">Coemansia asiatica</name>
    <dbReference type="NCBI Taxonomy" id="1052880"/>
    <lineage>
        <taxon>Eukaryota</taxon>
        <taxon>Fungi</taxon>
        <taxon>Fungi incertae sedis</taxon>
        <taxon>Zoopagomycota</taxon>
        <taxon>Kickxellomycotina</taxon>
        <taxon>Kickxellomycetes</taxon>
        <taxon>Kickxellales</taxon>
        <taxon>Kickxellaceae</taxon>
        <taxon>Coemansia</taxon>
    </lineage>
</organism>
<feature type="transmembrane region" description="Helical" evidence="1">
    <location>
        <begin position="41"/>
        <end position="62"/>
    </location>
</feature>
<accession>A0A9W7XLA8</accession>
<comment type="caution">
    <text evidence="2">The sequence shown here is derived from an EMBL/GenBank/DDBJ whole genome shotgun (WGS) entry which is preliminary data.</text>
</comment>
<evidence type="ECO:0000313" key="2">
    <source>
        <dbReference type="EMBL" id="KAJ1645083.1"/>
    </source>
</evidence>
<evidence type="ECO:0000313" key="3">
    <source>
        <dbReference type="Proteomes" id="UP001145021"/>
    </source>
</evidence>
<keyword evidence="1" id="KW-1133">Transmembrane helix</keyword>
<dbReference type="Proteomes" id="UP001145021">
    <property type="component" value="Unassembled WGS sequence"/>
</dbReference>
<keyword evidence="1" id="KW-0472">Membrane</keyword>
<keyword evidence="3" id="KW-1185">Reference proteome</keyword>
<gene>
    <name evidence="2" type="ORF">LPJ64_003304</name>
</gene>
<protein>
    <submittedName>
        <fullName evidence="2">Uncharacterized protein</fullName>
    </submittedName>
</protein>